<sequence>MVVAAAAGTTGAAEAPVLNRRPVGLFMAADGLHYAFWKLTLKAPGALRPVRHPVVSQMVLWTDPRRGSDLRRGRVRSAALAAAAVLLLTPAAVACGDDSGDDDSGSPPPQPSVTSSSPAEAARPADPKAAEKEVRANWEKFFDPAVSLKDKESVLQDGAKMRQVLRGFSGDERGKQVRAQVADVEFVSATEADVTYALTLKGATALPDASGTAVQQDDTWKVSVKTLCALVKLSGNASPGPGC</sequence>
<keyword evidence="6" id="KW-1185">Reference proteome</keyword>
<comment type="similarity">
    <text evidence="2">Belongs to the MTB12 family.</text>
</comment>
<name>A0A919DX66_9ACTN</name>
<reference evidence="5" key="1">
    <citation type="journal article" date="2014" name="Int. J. Syst. Evol. Microbiol.">
        <title>Complete genome sequence of Corynebacterium casei LMG S-19264T (=DSM 44701T), isolated from a smear-ripened cheese.</title>
        <authorList>
            <consortium name="US DOE Joint Genome Institute (JGI-PGF)"/>
            <person name="Walter F."/>
            <person name="Albersmeier A."/>
            <person name="Kalinowski J."/>
            <person name="Ruckert C."/>
        </authorList>
    </citation>
    <scope>NUCLEOTIDE SEQUENCE</scope>
    <source>
        <strain evidence="5">JCM 4784</strain>
    </source>
</reference>
<proteinExistence type="inferred from homology"/>
<comment type="caution">
    <text evidence="5">The sequence shown here is derived from an EMBL/GenBank/DDBJ whole genome shotgun (WGS) entry which is preliminary data.</text>
</comment>
<evidence type="ECO:0000256" key="2">
    <source>
        <dbReference type="ARBA" id="ARBA00093774"/>
    </source>
</evidence>
<protein>
    <recommendedName>
        <fullName evidence="4">Low molecular weight antigen MTB12-like C-terminal domain-containing protein</fullName>
    </recommendedName>
</protein>
<keyword evidence="1" id="KW-0732">Signal</keyword>
<evidence type="ECO:0000313" key="6">
    <source>
        <dbReference type="Proteomes" id="UP000608024"/>
    </source>
</evidence>
<feature type="domain" description="Low molecular weight antigen MTB12-like C-terminal" evidence="4">
    <location>
        <begin position="128"/>
        <end position="238"/>
    </location>
</feature>
<gene>
    <name evidence="5" type="ORF">GCM10018785_69760</name>
</gene>
<dbReference type="Proteomes" id="UP000608024">
    <property type="component" value="Unassembled WGS sequence"/>
</dbReference>
<evidence type="ECO:0000259" key="4">
    <source>
        <dbReference type="Pfam" id="PF26580"/>
    </source>
</evidence>
<evidence type="ECO:0000313" key="5">
    <source>
        <dbReference type="EMBL" id="GHE94160.1"/>
    </source>
</evidence>
<evidence type="ECO:0000256" key="3">
    <source>
        <dbReference type="SAM" id="MobiDB-lite"/>
    </source>
</evidence>
<reference evidence="5" key="2">
    <citation type="submission" date="2020-09" db="EMBL/GenBank/DDBJ databases">
        <authorList>
            <person name="Sun Q."/>
            <person name="Ohkuma M."/>
        </authorList>
    </citation>
    <scope>NUCLEOTIDE SEQUENCE</scope>
    <source>
        <strain evidence="5">JCM 4784</strain>
    </source>
</reference>
<dbReference type="AlphaFoldDB" id="A0A919DX66"/>
<feature type="compositionally biased region" description="Basic and acidic residues" evidence="3">
    <location>
        <begin position="123"/>
        <end position="132"/>
    </location>
</feature>
<dbReference type="Pfam" id="PF26580">
    <property type="entry name" value="Mtb12_C"/>
    <property type="match status" value="1"/>
</dbReference>
<evidence type="ECO:0000256" key="1">
    <source>
        <dbReference type="ARBA" id="ARBA00022729"/>
    </source>
</evidence>
<feature type="region of interest" description="Disordered" evidence="3">
    <location>
        <begin position="96"/>
        <end position="132"/>
    </location>
</feature>
<dbReference type="InterPro" id="IPR058644">
    <property type="entry name" value="Mtb12-like_C"/>
</dbReference>
<feature type="compositionally biased region" description="Low complexity" evidence="3">
    <location>
        <begin position="112"/>
        <end position="122"/>
    </location>
</feature>
<dbReference type="EMBL" id="BNBT01000194">
    <property type="protein sequence ID" value="GHE94160.1"/>
    <property type="molecule type" value="Genomic_DNA"/>
</dbReference>
<accession>A0A919DX66</accession>
<organism evidence="5 6">
    <name type="scientific">Streptomyces longispororuber</name>
    <dbReference type="NCBI Taxonomy" id="68230"/>
    <lineage>
        <taxon>Bacteria</taxon>
        <taxon>Bacillati</taxon>
        <taxon>Actinomycetota</taxon>
        <taxon>Actinomycetes</taxon>
        <taxon>Kitasatosporales</taxon>
        <taxon>Streptomycetaceae</taxon>
        <taxon>Streptomyces</taxon>
    </lineage>
</organism>